<organism evidence="1 2">
    <name type="scientific">Pyropia yezoensis</name>
    <name type="common">Susabi-nori</name>
    <name type="synonym">Porphyra yezoensis</name>
    <dbReference type="NCBI Taxonomy" id="2788"/>
    <lineage>
        <taxon>Eukaryota</taxon>
        <taxon>Rhodophyta</taxon>
        <taxon>Bangiophyceae</taxon>
        <taxon>Bangiales</taxon>
        <taxon>Bangiaceae</taxon>
        <taxon>Pyropia</taxon>
    </lineage>
</organism>
<gene>
    <name evidence="1" type="ORF">I4F81_003522</name>
</gene>
<evidence type="ECO:0000313" key="2">
    <source>
        <dbReference type="Proteomes" id="UP000798662"/>
    </source>
</evidence>
<dbReference type="Proteomes" id="UP000798662">
    <property type="component" value="Chromosome 1"/>
</dbReference>
<keyword evidence="2" id="KW-1185">Reference proteome</keyword>
<accession>A0ACC3BT88</accession>
<sequence length="615" mass="61042">MVGGDGGGVTLLRIRLPPRAERLAAAADAAAATAAVPAPLAAYRSRLGLALCLEAEQMAADITHYDVCGAPLAVVNDDRSGAGWANRKGLPPTTPPAAGPVLSMVLHGLADARPALVLHDPVRLRPTELALFPSVELVGRVVALDPAGVVYLELPRSVWGMPRLAAALAASTPPPRALQGGWGGGGGGGGGSAGPPPRPPPFRCHVRFVLGAHLDAMDAMHAAVAGVRAGLWRRLEPAAVDVAAADAEWPPLMPRGGAGGGNDNGGGGGGGTSGGTGVAGGDPRVWDAAAVGHALGGAPVEAVALARLTAAVPAAAAILGGLNAEQRRAVYLAVGVVWSRPDGLVAGLRGNSSRSAAGVIGGGIPTPPTSSAGAATPPAICVCGPPGTGKTLTVTAAITLAAAAHPGVRILATAPSHPAADVLVERLGAAVDAAGLRSAVRVTRLNPPARPVADARPGSLRYVTLSGEGGRGVFDLPPPRALAAATVVVATCAGASALTRLLPADHFWGGVYVDEAAQALEPEALIPIAAFAAAAPVVLCGDPAQLNADVRSGRAASLGLATSLMERIVARLAAEGTFAGVAAALLGGGDADRLWGDGLADTFRDEEDRPWRVLL</sequence>
<comment type="caution">
    <text evidence="1">The sequence shown here is derived from an EMBL/GenBank/DDBJ whole genome shotgun (WGS) entry which is preliminary data.</text>
</comment>
<dbReference type="EMBL" id="CM020618">
    <property type="protein sequence ID" value="KAK1860936.1"/>
    <property type="molecule type" value="Genomic_DNA"/>
</dbReference>
<evidence type="ECO:0000313" key="1">
    <source>
        <dbReference type="EMBL" id="KAK1860936.1"/>
    </source>
</evidence>
<protein>
    <submittedName>
        <fullName evidence="1">Uncharacterized protein</fullName>
    </submittedName>
</protein>
<name>A0ACC3BT88_PYRYE</name>
<proteinExistence type="predicted"/>
<reference evidence="1" key="1">
    <citation type="submission" date="2019-11" db="EMBL/GenBank/DDBJ databases">
        <title>Nori genome reveals adaptations in red seaweeds to the harsh intertidal environment.</title>
        <authorList>
            <person name="Wang D."/>
            <person name="Mao Y."/>
        </authorList>
    </citation>
    <scope>NUCLEOTIDE SEQUENCE</scope>
    <source>
        <tissue evidence="1">Gametophyte</tissue>
    </source>
</reference>